<sequence>MKDYQKVILLMSPRLERLIREIGQCVEAKARSSYNGRESAEACVEGILRLLYAKDAFLVLREKAESIYAQLTREERYFLEYKYFRRKKVLEKEFADFSFDYCERTYYRRQRRLGEKLNSLFMRAGMTEEWFKKVFSDIPYVMGMWERVRRAGENSVLDKRAHTELRVNGAPQTENWRAV</sequence>
<evidence type="ECO:0000313" key="2">
    <source>
        <dbReference type="Proteomes" id="UP000824204"/>
    </source>
</evidence>
<gene>
    <name evidence="1" type="ORF">H9741_06665</name>
</gene>
<dbReference type="EMBL" id="DXFX01000083">
    <property type="protein sequence ID" value="HIX08133.1"/>
    <property type="molecule type" value="Genomic_DNA"/>
</dbReference>
<reference evidence="1" key="2">
    <citation type="submission" date="2021-04" db="EMBL/GenBank/DDBJ databases">
        <authorList>
            <person name="Gilroy R."/>
        </authorList>
    </citation>
    <scope>NUCLEOTIDE SEQUENCE</scope>
    <source>
        <strain evidence="1">811</strain>
    </source>
</reference>
<reference evidence="1" key="1">
    <citation type="journal article" date="2021" name="PeerJ">
        <title>Extensive microbial diversity within the chicken gut microbiome revealed by metagenomics and culture.</title>
        <authorList>
            <person name="Gilroy R."/>
            <person name="Ravi A."/>
            <person name="Getino M."/>
            <person name="Pursley I."/>
            <person name="Horton D.L."/>
            <person name="Alikhan N.F."/>
            <person name="Baker D."/>
            <person name="Gharbi K."/>
            <person name="Hall N."/>
            <person name="Watson M."/>
            <person name="Adriaenssens E.M."/>
            <person name="Foster-Nyarko E."/>
            <person name="Jarju S."/>
            <person name="Secka A."/>
            <person name="Antonio M."/>
            <person name="Oren A."/>
            <person name="Chaudhuri R.R."/>
            <person name="La Ragione R."/>
            <person name="Hildebrand F."/>
            <person name="Pallen M.J."/>
        </authorList>
    </citation>
    <scope>NUCLEOTIDE SEQUENCE</scope>
    <source>
        <strain evidence="1">811</strain>
    </source>
</reference>
<name>A0A9D1V926_9FIRM</name>
<accession>A0A9D1V926</accession>
<protein>
    <submittedName>
        <fullName evidence="1">Uncharacterized protein</fullName>
    </submittedName>
</protein>
<proteinExistence type="predicted"/>
<evidence type="ECO:0000313" key="1">
    <source>
        <dbReference type="EMBL" id="HIX08133.1"/>
    </source>
</evidence>
<dbReference type="Proteomes" id="UP000824204">
    <property type="component" value="Unassembled WGS sequence"/>
</dbReference>
<dbReference type="AlphaFoldDB" id="A0A9D1V926"/>
<organism evidence="1 2">
    <name type="scientific">Candidatus Borkfalkia faecipullorum</name>
    <dbReference type="NCBI Taxonomy" id="2838510"/>
    <lineage>
        <taxon>Bacteria</taxon>
        <taxon>Bacillati</taxon>
        <taxon>Bacillota</taxon>
        <taxon>Clostridia</taxon>
        <taxon>Christensenellales</taxon>
        <taxon>Christensenellaceae</taxon>
        <taxon>Candidatus Borkfalkia</taxon>
    </lineage>
</organism>
<comment type="caution">
    <text evidence="1">The sequence shown here is derived from an EMBL/GenBank/DDBJ whole genome shotgun (WGS) entry which is preliminary data.</text>
</comment>